<evidence type="ECO:0000313" key="2">
    <source>
        <dbReference type="Proteomes" id="UP001529380"/>
    </source>
</evidence>
<name>A0ABT7UTU6_9FIRM</name>
<dbReference type="EMBL" id="JAUDCL010000033">
    <property type="protein sequence ID" value="MDM8202306.1"/>
    <property type="molecule type" value="Genomic_DNA"/>
</dbReference>
<dbReference type="Proteomes" id="UP001529380">
    <property type="component" value="Unassembled WGS sequence"/>
</dbReference>
<protein>
    <submittedName>
        <fullName evidence="1">WYL domain-containing protein</fullName>
    </submittedName>
</protein>
<proteinExistence type="predicted"/>
<gene>
    <name evidence="1" type="ORF">QUW08_13525</name>
</gene>
<organism evidence="1 2">
    <name type="scientific">Allofournierella massiliensis</name>
    <dbReference type="NCBI Taxonomy" id="1650663"/>
    <lineage>
        <taxon>Bacteria</taxon>
        <taxon>Bacillati</taxon>
        <taxon>Bacillota</taxon>
        <taxon>Clostridia</taxon>
        <taxon>Eubacteriales</taxon>
        <taxon>Oscillospiraceae</taxon>
        <taxon>Allofournierella</taxon>
    </lineage>
</organism>
<comment type="caution">
    <text evidence="1">The sequence shown here is derived from an EMBL/GenBank/DDBJ whole genome shotgun (WGS) entry which is preliminary data.</text>
</comment>
<dbReference type="RefSeq" id="WP_289600623.1">
    <property type="nucleotide sequence ID" value="NZ_JAUDCL010000033.1"/>
</dbReference>
<evidence type="ECO:0000313" key="1">
    <source>
        <dbReference type="EMBL" id="MDM8202306.1"/>
    </source>
</evidence>
<reference evidence="1 2" key="2">
    <citation type="submission" date="2023-06" db="EMBL/GenBank/DDBJ databases">
        <title>Identification and characterization of horizontal gene transfer across gut microbiota members of farm animals based on homology search.</title>
        <authorList>
            <person name="Schwarzerova J."/>
            <person name="Nykrynova M."/>
            <person name="Jureckova K."/>
            <person name="Cejkova D."/>
            <person name="Rychlik I."/>
        </authorList>
    </citation>
    <scope>NUCLEOTIDE SEQUENCE [LARGE SCALE GENOMIC DNA]</scope>
    <source>
        <strain evidence="1 2">ET340</strain>
    </source>
</reference>
<sequence>MYFDSTKEGYNQQLNDPANRVENKQRINVSRHAFLVLKQDAERFTGTSELTSGFLNRLLLNLYNVSNASIGRILDEKKQYLEEILAPLPESTSAKEHLIQVLLDKSKEEAVHQLKQLVVEKSNTIVFRVDKLNLEYLTSAEGQMEAAYYNNRIGQYFKALLEEYASYPYYQRESIYWNELLQKFEQAIQTHCQMKIRMNNKKQGLTLYVKPYCCRLDSEHLYNYLVVKSRTSPKEDWRIASLRFSSIADCSILKQSAILTQQERVEIKQKIEQFGVQYLYAVNNDEKVTVYLTEAGKTLYQQILHLRPEQYEKVDQNTYTFFCTHFQAETYFFQFGENAKILSPDSLAQKFAQRYARAAEQYK</sequence>
<reference evidence="1 2" key="3">
    <citation type="submission" date="2023-06" db="EMBL/GenBank/DDBJ databases">
        <authorList>
            <person name="Zeman M."/>
            <person name="Kubasova T."/>
            <person name="Jahodarova E."/>
            <person name="Nykrynova M."/>
            <person name="Rychlik I."/>
        </authorList>
    </citation>
    <scope>NUCLEOTIDE SEQUENCE [LARGE SCALE GENOMIC DNA]</scope>
    <source>
        <strain evidence="1 2">ET340</strain>
    </source>
</reference>
<reference evidence="2" key="1">
    <citation type="submission" date="2023-06" db="EMBL/GenBank/DDBJ databases">
        <title>Identification and characterization of horizontal gene transfer across gut microbiota members of farm animals based on homology search.</title>
        <authorList>
            <person name="Zeman M."/>
            <person name="Kubasova T."/>
            <person name="Jahodarova E."/>
            <person name="Nykrynova M."/>
            <person name="Rychlik I."/>
        </authorList>
    </citation>
    <scope>NUCLEOTIDE SEQUENCE [LARGE SCALE GENOMIC DNA]</scope>
    <source>
        <strain evidence="2">ET340</strain>
    </source>
</reference>
<accession>A0ABT7UTU6</accession>
<keyword evidence="2" id="KW-1185">Reference proteome</keyword>